<sequence>MRKIPDLIELKNKNGSANKKKRKRNVPIEKLEENIQRGFVFVQTNTDELVGQTTKPEAVEDVSILSSLPEERRHSRELRRVVAAKKFTREQKINMEAVCVSPVAILAGSSIPKHRLEAERLKDAQ</sequence>
<dbReference type="AlphaFoldDB" id="A0A504YW72"/>
<gene>
    <name evidence="2" type="ORF">FGIG_08828</name>
</gene>
<feature type="region of interest" description="Disordered" evidence="1">
    <location>
        <begin position="1"/>
        <end position="25"/>
    </location>
</feature>
<organism evidence="2 3">
    <name type="scientific">Fasciola gigantica</name>
    <name type="common">Giant liver fluke</name>
    <dbReference type="NCBI Taxonomy" id="46835"/>
    <lineage>
        <taxon>Eukaryota</taxon>
        <taxon>Metazoa</taxon>
        <taxon>Spiralia</taxon>
        <taxon>Lophotrochozoa</taxon>
        <taxon>Platyhelminthes</taxon>
        <taxon>Trematoda</taxon>
        <taxon>Digenea</taxon>
        <taxon>Plagiorchiida</taxon>
        <taxon>Echinostomata</taxon>
        <taxon>Echinostomatoidea</taxon>
        <taxon>Fasciolidae</taxon>
        <taxon>Fasciola</taxon>
    </lineage>
</organism>
<dbReference type="Proteomes" id="UP000316759">
    <property type="component" value="Unassembled WGS sequence"/>
</dbReference>
<keyword evidence="3" id="KW-1185">Reference proteome</keyword>
<accession>A0A504YW72</accession>
<feature type="compositionally biased region" description="Basic and acidic residues" evidence="1">
    <location>
        <begin position="1"/>
        <end position="12"/>
    </location>
</feature>
<evidence type="ECO:0000313" key="3">
    <source>
        <dbReference type="Proteomes" id="UP000316759"/>
    </source>
</evidence>
<protein>
    <submittedName>
        <fullName evidence="2">Uncharacterized protein</fullName>
    </submittedName>
</protein>
<reference evidence="2 3" key="1">
    <citation type="submission" date="2019-04" db="EMBL/GenBank/DDBJ databases">
        <title>Annotation for the trematode Fasciola gigantica.</title>
        <authorList>
            <person name="Choi Y.-J."/>
        </authorList>
    </citation>
    <scope>NUCLEOTIDE SEQUENCE [LARGE SCALE GENOMIC DNA]</scope>
    <source>
        <strain evidence="2">Uganda_cow_1</strain>
    </source>
</reference>
<comment type="caution">
    <text evidence="2">The sequence shown here is derived from an EMBL/GenBank/DDBJ whole genome shotgun (WGS) entry which is preliminary data.</text>
</comment>
<proteinExistence type="predicted"/>
<name>A0A504YW72_FASGI</name>
<evidence type="ECO:0000256" key="1">
    <source>
        <dbReference type="SAM" id="MobiDB-lite"/>
    </source>
</evidence>
<dbReference type="EMBL" id="SUNJ01006992">
    <property type="protein sequence ID" value="TPP62327.1"/>
    <property type="molecule type" value="Genomic_DNA"/>
</dbReference>
<evidence type="ECO:0000313" key="2">
    <source>
        <dbReference type="EMBL" id="TPP62327.1"/>
    </source>
</evidence>